<dbReference type="GeneID" id="39594018"/>
<dbReference type="EMBL" id="RSCE01000009">
    <property type="protein sequence ID" value="RSH79815.1"/>
    <property type="molecule type" value="Genomic_DNA"/>
</dbReference>
<dbReference type="PANTHER" id="PTHR13410:SF9">
    <property type="entry name" value="PROTEIN PBDC1"/>
    <property type="match status" value="1"/>
</dbReference>
<feature type="domain" description="Polysaccharide biosynthesis" evidence="1">
    <location>
        <begin position="21"/>
        <end position="149"/>
    </location>
</feature>
<name>A0A427XLR2_9TREE</name>
<dbReference type="InterPro" id="IPR023139">
    <property type="entry name" value="PBDC1-like_dom_sf"/>
</dbReference>
<dbReference type="Gene3D" id="1.10.3560.10">
    <property type="entry name" value="yst0336 like domain"/>
    <property type="match status" value="1"/>
</dbReference>
<reference evidence="2 3" key="1">
    <citation type="submission" date="2018-11" db="EMBL/GenBank/DDBJ databases">
        <title>Genome sequence of Apiotrichum porosum DSM 27194.</title>
        <authorList>
            <person name="Aliyu H."/>
            <person name="Gorte O."/>
            <person name="Ochsenreither K."/>
        </authorList>
    </citation>
    <scope>NUCLEOTIDE SEQUENCE [LARGE SCALE GENOMIC DNA]</scope>
    <source>
        <strain evidence="2 3">DSM 27194</strain>
    </source>
</reference>
<protein>
    <recommendedName>
        <fullName evidence="1">Polysaccharide biosynthesis domain-containing protein</fullName>
    </recommendedName>
</protein>
<dbReference type="GO" id="GO:0005737">
    <property type="term" value="C:cytoplasm"/>
    <property type="evidence" value="ECO:0007669"/>
    <property type="project" value="TreeGrafter"/>
</dbReference>
<comment type="caution">
    <text evidence="2">The sequence shown here is derived from an EMBL/GenBank/DDBJ whole genome shotgun (WGS) entry which is preliminary data.</text>
</comment>
<accession>A0A427XLR2</accession>
<dbReference type="OrthoDB" id="10248897at2759"/>
<keyword evidence="3" id="KW-1185">Reference proteome</keyword>
<dbReference type="InterPro" id="IPR008476">
    <property type="entry name" value="PBDC1_metazoa/fungi"/>
</dbReference>
<dbReference type="InterPro" id="IPR021148">
    <property type="entry name" value="Polysacc_synth_dom"/>
</dbReference>
<evidence type="ECO:0000259" key="1">
    <source>
        <dbReference type="Pfam" id="PF04669"/>
    </source>
</evidence>
<evidence type="ECO:0000313" key="2">
    <source>
        <dbReference type="EMBL" id="RSH79815.1"/>
    </source>
</evidence>
<dbReference type="STRING" id="105984.A0A427XLR2"/>
<dbReference type="RefSeq" id="XP_028474924.1">
    <property type="nucleotide sequence ID" value="XM_028624756.1"/>
</dbReference>
<evidence type="ECO:0000313" key="3">
    <source>
        <dbReference type="Proteomes" id="UP000279236"/>
    </source>
</evidence>
<organism evidence="2 3">
    <name type="scientific">Apiotrichum porosum</name>
    <dbReference type="NCBI Taxonomy" id="105984"/>
    <lineage>
        <taxon>Eukaryota</taxon>
        <taxon>Fungi</taxon>
        <taxon>Dikarya</taxon>
        <taxon>Basidiomycota</taxon>
        <taxon>Agaricomycotina</taxon>
        <taxon>Tremellomycetes</taxon>
        <taxon>Trichosporonales</taxon>
        <taxon>Trichosporonaceae</taxon>
        <taxon>Apiotrichum</taxon>
    </lineage>
</organism>
<dbReference type="Proteomes" id="UP000279236">
    <property type="component" value="Unassembled WGS sequence"/>
</dbReference>
<sequence>MSAITNINEFDPETAGNSEEIEQQFAVKTVQHLEAYEKLIGSIPPRKIKLTNMDDDIYEDLMTQFPEFKFEEPLRHLDEDAMKSAEGKPRWRKFIMAYEKTLTDYNFGTLIRQDASRGYAEDNCILVTRVQFVALEVARNRTGINDKFYEDQQALKAAAKSS</sequence>
<dbReference type="AlphaFoldDB" id="A0A427XLR2"/>
<gene>
    <name evidence="2" type="ORF">EHS24_009475</name>
</gene>
<dbReference type="PANTHER" id="PTHR13410">
    <property type="entry name" value="PROTEIN PBDC1"/>
    <property type="match status" value="1"/>
</dbReference>
<proteinExistence type="predicted"/>
<dbReference type="Pfam" id="PF04669">
    <property type="entry name" value="PBDC1"/>
    <property type="match status" value="1"/>
</dbReference>